<dbReference type="EMBL" id="CAJVPT010016867">
    <property type="protein sequence ID" value="CAG8622152.1"/>
    <property type="molecule type" value="Genomic_DNA"/>
</dbReference>
<reference evidence="1" key="1">
    <citation type="submission" date="2021-06" db="EMBL/GenBank/DDBJ databases">
        <authorList>
            <person name="Kallberg Y."/>
            <person name="Tangrot J."/>
            <person name="Rosling A."/>
        </authorList>
    </citation>
    <scope>NUCLEOTIDE SEQUENCE</scope>
    <source>
        <strain evidence="1">CL356</strain>
    </source>
</reference>
<evidence type="ECO:0000313" key="2">
    <source>
        <dbReference type="Proteomes" id="UP000789525"/>
    </source>
</evidence>
<accession>A0ACA9MZF6</accession>
<dbReference type="Proteomes" id="UP000789525">
    <property type="component" value="Unassembled WGS sequence"/>
</dbReference>
<keyword evidence="2" id="KW-1185">Reference proteome</keyword>
<gene>
    <name evidence="1" type="ORF">ACOLOM_LOCUS7367</name>
</gene>
<comment type="caution">
    <text evidence="1">The sequence shown here is derived from an EMBL/GenBank/DDBJ whole genome shotgun (WGS) entry which is preliminary data.</text>
</comment>
<organism evidence="1 2">
    <name type="scientific">Acaulospora colombiana</name>
    <dbReference type="NCBI Taxonomy" id="27376"/>
    <lineage>
        <taxon>Eukaryota</taxon>
        <taxon>Fungi</taxon>
        <taxon>Fungi incertae sedis</taxon>
        <taxon>Mucoromycota</taxon>
        <taxon>Glomeromycotina</taxon>
        <taxon>Glomeromycetes</taxon>
        <taxon>Diversisporales</taxon>
        <taxon>Acaulosporaceae</taxon>
        <taxon>Acaulospora</taxon>
    </lineage>
</organism>
<sequence length="246" mass="27423">MSSNTSSPGVRPASNSDNNSDSVNFTALVVALVALVVALLQLILQYVLSAESRSKCSKAAIGRWSTKNKQYWRPWRAKLYIRYARPSISRKQFLAAVREQGTERHNNLEILDRFKVMEHLPSMSSFQNVYLCTDYHPLFWPSSNAQPKVAENKDGVEVTGVPQVILTRRGTEEATHVNINTLRGRERDAAMSLSKVSRRLFTPPPPTKATWCSLLCDLGLDLERLPGTGEMIDADTIPSVLDAPPL</sequence>
<protein>
    <submittedName>
        <fullName evidence="1">10344_t:CDS:1</fullName>
    </submittedName>
</protein>
<name>A0ACA9MZF6_9GLOM</name>
<evidence type="ECO:0000313" key="1">
    <source>
        <dbReference type="EMBL" id="CAG8622152.1"/>
    </source>
</evidence>
<proteinExistence type="predicted"/>